<evidence type="ECO:0000256" key="1">
    <source>
        <dbReference type="ARBA" id="ARBA00003732"/>
    </source>
</evidence>
<comment type="function">
    <text evidence="1">May be involved in environmental stress response.</text>
</comment>
<dbReference type="InterPro" id="IPR035896">
    <property type="entry name" value="AN1-like_Znf"/>
</dbReference>
<dbReference type="Proteomes" id="UP000595140">
    <property type="component" value="Unassembled WGS sequence"/>
</dbReference>
<evidence type="ECO:0000256" key="2">
    <source>
        <dbReference type="ARBA" id="ARBA00022723"/>
    </source>
</evidence>
<dbReference type="GO" id="GO:0003677">
    <property type="term" value="F:DNA binding"/>
    <property type="evidence" value="ECO:0007669"/>
    <property type="project" value="InterPro"/>
</dbReference>
<dbReference type="Pfam" id="PF01754">
    <property type="entry name" value="zf-A20"/>
    <property type="match status" value="1"/>
</dbReference>
<evidence type="ECO:0008006" key="10">
    <source>
        <dbReference type="Google" id="ProtNLM"/>
    </source>
</evidence>
<keyword evidence="4" id="KW-0862">Zinc</keyword>
<organism evidence="8 9">
    <name type="scientific">Cuscuta campestris</name>
    <dbReference type="NCBI Taxonomy" id="132261"/>
    <lineage>
        <taxon>Eukaryota</taxon>
        <taxon>Viridiplantae</taxon>
        <taxon>Streptophyta</taxon>
        <taxon>Embryophyta</taxon>
        <taxon>Tracheophyta</taxon>
        <taxon>Spermatophyta</taxon>
        <taxon>Magnoliopsida</taxon>
        <taxon>eudicotyledons</taxon>
        <taxon>Gunneridae</taxon>
        <taxon>Pentapetalae</taxon>
        <taxon>asterids</taxon>
        <taxon>lamiids</taxon>
        <taxon>Solanales</taxon>
        <taxon>Convolvulaceae</taxon>
        <taxon>Cuscuteae</taxon>
        <taxon>Cuscuta</taxon>
        <taxon>Cuscuta subgen. Grammica</taxon>
        <taxon>Cuscuta sect. Cleistogrammica</taxon>
    </lineage>
</organism>
<reference evidence="8 9" key="1">
    <citation type="submission" date="2018-04" db="EMBL/GenBank/DDBJ databases">
        <authorList>
            <person name="Vogel A."/>
        </authorList>
    </citation>
    <scope>NUCLEOTIDE SEQUENCE [LARGE SCALE GENOMIC DNA]</scope>
</reference>
<dbReference type="SMART" id="SM00259">
    <property type="entry name" value="ZnF_A20"/>
    <property type="match status" value="1"/>
</dbReference>
<dbReference type="PANTHER" id="PTHR10634">
    <property type="entry name" value="AN1-TYPE ZINC FINGER PROTEIN"/>
    <property type="match status" value="1"/>
</dbReference>
<evidence type="ECO:0000256" key="5">
    <source>
        <dbReference type="PROSITE-ProRule" id="PRU00449"/>
    </source>
</evidence>
<dbReference type="InterPro" id="IPR050652">
    <property type="entry name" value="AN1_A20_ZnFinger"/>
</dbReference>
<keyword evidence="3 5" id="KW-0863">Zinc-finger</keyword>
<evidence type="ECO:0000256" key="4">
    <source>
        <dbReference type="ARBA" id="ARBA00022833"/>
    </source>
</evidence>
<dbReference type="PROSITE" id="PS51036">
    <property type="entry name" value="ZF_A20"/>
    <property type="match status" value="1"/>
</dbReference>
<dbReference type="GO" id="GO:0008270">
    <property type="term" value="F:zinc ion binding"/>
    <property type="evidence" value="ECO:0007669"/>
    <property type="project" value="UniProtKB-KW"/>
</dbReference>
<dbReference type="EMBL" id="OOIL02002732">
    <property type="protein sequence ID" value="VFQ84439.1"/>
    <property type="molecule type" value="Genomic_DNA"/>
</dbReference>
<sequence length="145" mass="15579">MAEEHGFRASEGHRSCANNCGFSGSPATLNYCQKCYRDLILEHGRTKGADLADSALPVQVSQPAASSPPARHAAVAAEVQLPANRCSACRKKVGLTGFRCRCGVTFCGTHRYPEMHGCAFNYKDAGREAIAKANPLIKALKLEKI</sequence>
<dbReference type="InterPro" id="IPR000058">
    <property type="entry name" value="Znf_AN1"/>
</dbReference>
<dbReference type="PROSITE" id="PS51039">
    <property type="entry name" value="ZF_AN1"/>
    <property type="match status" value="1"/>
</dbReference>
<accession>A0A484M7B1</accession>
<dbReference type="Gene3D" id="4.10.1110.10">
    <property type="entry name" value="AN1-like Zinc finger"/>
    <property type="match status" value="1"/>
</dbReference>
<keyword evidence="9" id="KW-1185">Reference proteome</keyword>
<dbReference type="OrthoDB" id="428577at2759"/>
<dbReference type="SMART" id="SM00154">
    <property type="entry name" value="ZnF_AN1"/>
    <property type="match status" value="1"/>
</dbReference>
<dbReference type="SUPFAM" id="SSF57716">
    <property type="entry name" value="Glucocorticoid receptor-like (DNA-binding domain)"/>
    <property type="match status" value="1"/>
</dbReference>
<proteinExistence type="predicted"/>
<dbReference type="PANTHER" id="PTHR10634:SF67">
    <property type="entry name" value="AN1-TYPE ZINC FINGER PROTEIN 3"/>
    <property type="match status" value="1"/>
</dbReference>
<evidence type="ECO:0000259" key="7">
    <source>
        <dbReference type="PROSITE" id="PS51039"/>
    </source>
</evidence>
<protein>
    <recommendedName>
        <fullName evidence="10">AN1-type domain-containing protein</fullName>
    </recommendedName>
</protein>
<dbReference type="InterPro" id="IPR002653">
    <property type="entry name" value="Znf_A20"/>
</dbReference>
<evidence type="ECO:0000256" key="3">
    <source>
        <dbReference type="ARBA" id="ARBA00022771"/>
    </source>
</evidence>
<evidence type="ECO:0000313" key="9">
    <source>
        <dbReference type="Proteomes" id="UP000595140"/>
    </source>
</evidence>
<dbReference type="Pfam" id="PF01428">
    <property type="entry name" value="zf-AN1"/>
    <property type="match status" value="1"/>
</dbReference>
<gene>
    <name evidence="8" type="ORF">CCAM_LOCUS26215</name>
</gene>
<evidence type="ECO:0000313" key="8">
    <source>
        <dbReference type="EMBL" id="VFQ84439.1"/>
    </source>
</evidence>
<name>A0A484M7B1_9ASTE</name>
<feature type="domain" description="A20-type" evidence="6">
    <location>
        <begin position="10"/>
        <end position="44"/>
    </location>
</feature>
<keyword evidence="2" id="KW-0479">Metal-binding</keyword>
<feature type="domain" description="AN1-type" evidence="7">
    <location>
        <begin position="80"/>
        <end position="126"/>
    </location>
</feature>
<evidence type="ECO:0000259" key="6">
    <source>
        <dbReference type="PROSITE" id="PS51036"/>
    </source>
</evidence>
<dbReference type="SUPFAM" id="SSF118310">
    <property type="entry name" value="AN1-like Zinc finger"/>
    <property type="match status" value="1"/>
</dbReference>
<dbReference type="AlphaFoldDB" id="A0A484M7B1"/>
<dbReference type="FunFam" id="4.10.1110.10:FF:000001">
    <property type="entry name" value="Zinc finger AN1-type containing 6"/>
    <property type="match status" value="1"/>
</dbReference>
<dbReference type="Gene3D" id="1.20.5.4770">
    <property type="match status" value="1"/>
</dbReference>